<name>A0AAW6KC66_9BACI</name>
<dbReference type="Pfam" id="PF13443">
    <property type="entry name" value="HTH_26"/>
    <property type="match status" value="1"/>
</dbReference>
<dbReference type="PROSITE" id="PS50943">
    <property type="entry name" value="HTH_CROC1"/>
    <property type="match status" value="1"/>
</dbReference>
<evidence type="ECO:0000259" key="1">
    <source>
        <dbReference type="PROSITE" id="PS50943"/>
    </source>
</evidence>
<sequence length="72" mass="8220">MKITVRPRLSEVMNAKGWKQIPLSEASGVPQGSISRFDKNERHLDWHVFALARTLGVNVEELFEVKIEDADE</sequence>
<dbReference type="GO" id="GO:0003677">
    <property type="term" value="F:DNA binding"/>
    <property type="evidence" value="ECO:0007669"/>
    <property type="project" value="InterPro"/>
</dbReference>
<organism evidence="2 3">
    <name type="scientific">Bacillus paralicheniformis</name>
    <dbReference type="NCBI Taxonomy" id="1648923"/>
    <lineage>
        <taxon>Bacteria</taxon>
        <taxon>Bacillati</taxon>
        <taxon>Bacillota</taxon>
        <taxon>Bacilli</taxon>
        <taxon>Bacillales</taxon>
        <taxon>Bacillaceae</taxon>
        <taxon>Bacillus</taxon>
    </lineage>
</organism>
<dbReference type="RefSeq" id="WP_048350788.1">
    <property type="nucleotide sequence ID" value="NZ_CP116232.1"/>
</dbReference>
<dbReference type="InterPro" id="IPR001387">
    <property type="entry name" value="Cro/C1-type_HTH"/>
</dbReference>
<dbReference type="SUPFAM" id="SSF47413">
    <property type="entry name" value="lambda repressor-like DNA-binding domains"/>
    <property type="match status" value="1"/>
</dbReference>
<dbReference type="AlphaFoldDB" id="A0AAW6KC66"/>
<dbReference type="InterPro" id="IPR010982">
    <property type="entry name" value="Lambda_DNA-bd_dom_sf"/>
</dbReference>
<evidence type="ECO:0000313" key="2">
    <source>
        <dbReference type="EMBL" id="MDE1453524.1"/>
    </source>
</evidence>
<accession>A0AAW6KC66</accession>
<feature type="domain" description="HTH cro/C1-type" evidence="1">
    <location>
        <begin position="9"/>
        <end position="62"/>
    </location>
</feature>
<proteinExistence type="predicted"/>
<reference evidence="2" key="1">
    <citation type="submission" date="2022-12" db="EMBL/GenBank/DDBJ databases">
        <title>Draft Genome Sequences of Bacillus licheniformis and Bacillus paralicheniformis strains isolated from Irish skim milk powders.</title>
        <authorList>
            <person name="Lourenco A."/>
            <person name="Li F."/>
            <person name="Geraldine D."/>
            <person name="Tobin J.T."/>
            <person name="Butler F."/>
            <person name="Jordan K."/>
            <person name="Obrien T."/>
        </authorList>
    </citation>
    <scope>NUCLEOTIDE SEQUENCE</scope>
    <source>
        <strain evidence="2">3370</strain>
    </source>
</reference>
<dbReference type="EMBL" id="JARAFO010000053">
    <property type="protein sequence ID" value="MDE1453524.1"/>
    <property type="molecule type" value="Genomic_DNA"/>
</dbReference>
<evidence type="ECO:0000313" key="3">
    <source>
        <dbReference type="Proteomes" id="UP001216709"/>
    </source>
</evidence>
<dbReference type="Gene3D" id="1.10.260.40">
    <property type="entry name" value="lambda repressor-like DNA-binding domains"/>
    <property type="match status" value="1"/>
</dbReference>
<comment type="caution">
    <text evidence="2">The sequence shown here is derived from an EMBL/GenBank/DDBJ whole genome shotgun (WGS) entry which is preliminary data.</text>
</comment>
<protein>
    <submittedName>
        <fullName evidence="2">Helix-turn-helix transcriptional regulator</fullName>
    </submittedName>
</protein>
<gene>
    <name evidence="2" type="ORF">PVN32_15230</name>
</gene>
<dbReference type="Proteomes" id="UP001216709">
    <property type="component" value="Unassembled WGS sequence"/>
</dbReference>
<dbReference type="CDD" id="cd00093">
    <property type="entry name" value="HTH_XRE"/>
    <property type="match status" value="1"/>
</dbReference>